<evidence type="ECO:0000313" key="2">
    <source>
        <dbReference type="RefSeq" id="XP_073766980.1"/>
    </source>
</evidence>
<keyword evidence="1" id="KW-1185">Reference proteome</keyword>
<name>A0AC58GB64_DANRE</name>
<dbReference type="Proteomes" id="UP000000437">
    <property type="component" value="Chromosome 8"/>
</dbReference>
<gene>
    <name evidence="2" type="primary">LOC101883687</name>
</gene>
<accession>A0AC58GB64</accession>
<protein>
    <submittedName>
        <fullName evidence="2">Calreticulin-like</fullName>
    </submittedName>
</protein>
<sequence length="156" mass="18521">MRKLQNLHLKSEFAVEWKPRQIDNSAHKGKWVHPEIDNPEYTADSEIYKYDSIGVIGLDLWQVKSGTIFDNFLITNDPKLAEEVGTETWGATKDAEKKMKESQEEEDRKKHDEEEKSRKEEAKKEEKEEEKEEEDEEEEQDEDEKEETDSKLKYEL</sequence>
<proteinExistence type="predicted"/>
<evidence type="ECO:0000313" key="1">
    <source>
        <dbReference type="Proteomes" id="UP000000437"/>
    </source>
</evidence>
<dbReference type="RefSeq" id="XP_073766980.1">
    <property type="nucleotide sequence ID" value="XM_073910879.1"/>
</dbReference>
<reference evidence="2" key="1">
    <citation type="submission" date="2025-08" db="UniProtKB">
        <authorList>
            <consortium name="RefSeq"/>
        </authorList>
    </citation>
    <scope>IDENTIFICATION</scope>
    <source>
        <strain evidence="2">Tuebingen</strain>
        <tissue evidence="2">Fibroblasts and whole tissue</tissue>
    </source>
</reference>
<organism evidence="1 2">
    <name type="scientific">Danio rerio</name>
    <name type="common">Zebrafish</name>
    <name type="synonym">Brachydanio rerio</name>
    <dbReference type="NCBI Taxonomy" id="7955"/>
    <lineage>
        <taxon>Eukaryota</taxon>
        <taxon>Metazoa</taxon>
        <taxon>Chordata</taxon>
        <taxon>Craniata</taxon>
        <taxon>Vertebrata</taxon>
        <taxon>Euteleostomi</taxon>
        <taxon>Actinopterygii</taxon>
        <taxon>Neopterygii</taxon>
        <taxon>Teleostei</taxon>
        <taxon>Ostariophysi</taxon>
        <taxon>Cypriniformes</taxon>
        <taxon>Danionidae</taxon>
        <taxon>Danioninae</taxon>
        <taxon>Danio</taxon>
    </lineage>
</organism>